<organism evidence="1 2">
    <name type="scientific">Kitasatospora cystarginea</name>
    <dbReference type="NCBI Taxonomy" id="58350"/>
    <lineage>
        <taxon>Bacteria</taxon>
        <taxon>Bacillati</taxon>
        <taxon>Actinomycetota</taxon>
        <taxon>Actinomycetes</taxon>
        <taxon>Kitasatosporales</taxon>
        <taxon>Streptomycetaceae</taxon>
        <taxon>Kitasatospora</taxon>
    </lineage>
</organism>
<comment type="caution">
    <text evidence="1">The sequence shown here is derived from an EMBL/GenBank/DDBJ whole genome shotgun (WGS) entry which is preliminary data.</text>
</comment>
<reference evidence="2" key="1">
    <citation type="journal article" date="2019" name="Int. J. Syst. Evol. Microbiol.">
        <title>The Global Catalogue of Microorganisms (GCM) 10K type strain sequencing project: providing services to taxonomists for standard genome sequencing and annotation.</title>
        <authorList>
            <consortium name="The Broad Institute Genomics Platform"/>
            <consortium name="The Broad Institute Genome Sequencing Center for Infectious Disease"/>
            <person name="Wu L."/>
            <person name="Ma J."/>
        </authorList>
    </citation>
    <scope>NUCLEOTIDE SEQUENCE [LARGE SCALE GENOMIC DNA]</scope>
    <source>
        <strain evidence="2">JCM 7356</strain>
    </source>
</reference>
<dbReference type="EMBL" id="BAAATR010000042">
    <property type="protein sequence ID" value="GAA2271347.1"/>
    <property type="molecule type" value="Genomic_DNA"/>
</dbReference>
<protein>
    <submittedName>
        <fullName evidence="1">Uncharacterized protein</fullName>
    </submittedName>
</protein>
<name>A0ABP5RTC0_9ACTN</name>
<evidence type="ECO:0000313" key="1">
    <source>
        <dbReference type="EMBL" id="GAA2271347.1"/>
    </source>
</evidence>
<evidence type="ECO:0000313" key="2">
    <source>
        <dbReference type="Proteomes" id="UP001500305"/>
    </source>
</evidence>
<dbReference type="Proteomes" id="UP001500305">
    <property type="component" value="Unassembled WGS sequence"/>
</dbReference>
<keyword evidence="2" id="KW-1185">Reference proteome</keyword>
<sequence>MAGPRPYDLRYTAPGPLGAELYRAFDELFRPTGAQAIRWPHQARAGRTDRFHPYKIVTLFEASG</sequence>
<gene>
    <name evidence="1" type="ORF">GCM10010430_66560</name>
</gene>
<proteinExistence type="predicted"/>
<accession>A0ABP5RTC0</accession>